<reference evidence="1" key="1">
    <citation type="submission" date="2023-11" db="EMBL/GenBank/DDBJ databases">
        <title>Gracilibacillus pellucida a moderately halophilic bacterium isolated from saline soil in Xinjiang province.</title>
        <authorList>
            <person name="Zhang Z."/>
            <person name="Tan F."/>
            <person name="Wang Y."/>
            <person name="Xia M."/>
        </authorList>
    </citation>
    <scope>NUCLEOTIDE SEQUENCE</scope>
    <source>
        <strain evidence="1">S3-1-1</strain>
    </source>
</reference>
<accession>A0ACC6M7B6</accession>
<evidence type="ECO:0000313" key="1">
    <source>
        <dbReference type="EMBL" id="MDX8046869.1"/>
    </source>
</evidence>
<sequence>MKAWLIYRKEDANKNHGFIDWLITEAQLLGIELDLVMHHELVYGVRNGQLFVEWQGKTNPAFVIMRAIDPLLSEQLDLLGIRVFNQSRVATVANDKARTHQLLAKYSIPMIDTQFVSKEELLASSFASPVVVKAVSGRGGNQVYLIESVADLLPLVHERYIVQKKATPGKDLRVFVMGDQIIGSVLRESTTDFRANYTLGGKASLYQLSAEQHELVQKIITIFPVDFAGIDFVFDEKDNLLFNEIEDIVGSRTLTSLTDINIAKLYIEYILHNMKSVQ</sequence>
<gene>
    <name evidence="1" type="ORF">SH601_12825</name>
</gene>
<dbReference type="Proteomes" id="UP001277972">
    <property type="component" value="Unassembled WGS sequence"/>
</dbReference>
<proteinExistence type="predicted"/>
<dbReference type="EMBL" id="JAWZSR010000007">
    <property type="protein sequence ID" value="MDX8046869.1"/>
    <property type="molecule type" value="Genomic_DNA"/>
</dbReference>
<organism evidence="1 2">
    <name type="scientific">Gracilibacillus pellucidus</name>
    <dbReference type="NCBI Taxonomy" id="3095368"/>
    <lineage>
        <taxon>Bacteria</taxon>
        <taxon>Bacillati</taxon>
        <taxon>Bacillota</taxon>
        <taxon>Bacilli</taxon>
        <taxon>Bacillales</taxon>
        <taxon>Bacillaceae</taxon>
        <taxon>Gracilibacillus</taxon>
    </lineage>
</organism>
<evidence type="ECO:0000313" key="2">
    <source>
        <dbReference type="Proteomes" id="UP001277972"/>
    </source>
</evidence>
<name>A0ACC6M7B6_9BACI</name>
<keyword evidence="2" id="KW-1185">Reference proteome</keyword>
<protein>
    <submittedName>
        <fullName evidence="1">ATP-grasp domain-containing protein</fullName>
    </submittedName>
</protein>
<comment type="caution">
    <text evidence="1">The sequence shown here is derived from an EMBL/GenBank/DDBJ whole genome shotgun (WGS) entry which is preliminary data.</text>
</comment>